<proteinExistence type="predicted"/>
<reference evidence="1" key="1">
    <citation type="journal article" date="2013" name="BMC Genomics">
        <title>Unscrambling butterfly oogenesis.</title>
        <authorList>
            <person name="Carter J.M."/>
            <person name="Baker S.C."/>
            <person name="Pink R."/>
            <person name="Carter D.R."/>
            <person name="Collins A."/>
            <person name="Tomlin J."/>
            <person name="Gibbs M."/>
            <person name="Breuker C.J."/>
        </authorList>
    </citation>
    <scope>NUCLEOTIDE SEQUENCE</scope>
    <source>
        <tissue evidence="1">Ovary</tissue>
    </source>
</reference>
<accession>S4PUM0</accession>
<organism evidence="1">
    <name type="scientific">Pararge aegeria</name>
    <name type="common">speckled wood butterfly</name>
    <dbReference type="NCBI Taxonomy" id="116150"/>
    <lineage>
        <taxon>Eukaryota</taxon>
        <taxon>Metazoa</taxon>
        <taxon>Ecdysozoa</taxon>
        <taxon>Arthropoda</taxon>
        <taxon>Hexapoda</taxon>
        <taxon>Insecta</taxon>
        <taxon>Pterygota</taxon>
        <taxon>Neoptera</taxon>
        <taxon>Endopterygota</taxon>
        <taxon>Lepidoptera</taxon>
        <taxon>Glossata</taxon>
        <taxon>Ditrysia</taxon>
        <taxon>Papilionoidea</taxon>
        <taxon>Nymphalidae</taxon>
        <taxon>Satyrinae</taxon>
        <taxon>Satyrini</taxon>
        <taxon>Parargina</taxon>
        <taxon>Pararge</taxon>
    </lineage>
</organism>
<name>S4PUM0_9NEOP</name>
<evidence type="ECO:0000313" key="1">
    <source>
        <dbReference type="EMBL" id="JAA82507.1"/>
    </source>
</evidence>
<sequence length="69" mass="7735">MQLISGEQSKLMSLLRRTSSGHNVRVLVESLILTNKNDLAVLLRYKDGQNSALLLESYEILSEVLSNCE</sequence>
<reference evidence="1" key="2">
    <citation type="submission" date="2013-05" db="EMBL/GenBank/DDBJ databases">
        <authorList>
            <person name="Carter J.-M."/>
            <person name="Baker S.C."/>
            <person name="Pink R."/>
            <person name="Carter D.R.F."/>
            <person name="Collins A."/>
            <person name="Tomlin J."/>
            <person name="Gibbs M."/>
            <person name="Breuker C.J."/>
        </authorList>
    </citation>
    <scope>NUCLEOTIDE SEQUENCE</scope>
    <source>
        <tissue evidence="1">Ovary</tissue>
    </source>
</reference>
<dbReference type="EMBL" id="GAIX01010053">
    <property type="protein sequence ID" value="JAA82507.1"/>
    <property type="molecule type" value="Transcribed_RNA"/>
</dbReference>
<dbReference type="AlphaFoldDB" id="S4PUM0"/>
<protein>
    <submittedName>
        <fullName evidence="1">Uncharacterized protein</fullName>
    </submittedName>
</protein>
<feature type="non-terminal residue" evidence="1">
    <location>
        <position position="69"/>
    </location>
</feature>